<keyword evidence="3" id="KW-1185">Reference proteome</keyword>
<feature type="compositionally biased region" description="Basic and acidic residues" evidence="1">
    <location>
        <begin position="1"/>
        <end position="21"/>
    </location>
</feature>
<evidence type="ECO:0000313" key="3">
    <source>
        <dbReference type="Proteomes" id="UP000027222"/>
    </source>
</evidence>
<evidence type="ECO:0000313" key="2">
    <source>
        <dbReference type="EMBL" id="KDR67238.1"/>
    </source>
</evidence>
<protein>
    <submittedName>
        <fullName evidence="2">Uncharacterized protein</fullName>
    </submittedName>
</protein>
<sequence>MEELNKEFRESTMRLISEKPHLSKWFVGTPTTEENKRKRKAAKDAKKTGPSARSHSTTKLPQAQAGPSMESAGLSDTASVGDDHAEDNAVKDSPKKMSEHSDSSSDDNDDNIGDSASKRQKKDVENITAYIDVVSPPRTQRTKETTVTRGPFFFTLGTSHHEFLQLLAACAVEKNFIPAVSSINQNQLFWKLLVPANDKKKPLYNEQGYQALITKLNALSEKGKELSVTLLMPPMLRTRQGEDSDHRHFQDDFEDEELQNGPMGSTIREQKAVIGTGNAPFVEKIRQKYPVGHDARWPTKRVYTSADGRSWELNDLRMQVWASHLAASPPTASLNVPPTSTHFADSQKLRASSGAATGVTPAPEPVPAAIGAPPGPYFNNYPPPYGFPGYPSAPLHHYPPQYPAYYPPYYQQHPPDPQGHYANVNGNYPQPLRRGADGPNSAPPSPVKVVLPRPVALSEFCEHYEIDADDEARLAKLKFQPGDRRIEKLGREDWQGYAGFSKLAWDDVVTKHKVFLRDVKGGCFAISLSPAFKLDL</sequence>
<reference evidence="3" key="1">
    <citation type="journal article" date="2014" name="Proc. Natl. Acad. Sci. U.S.A.">
        <title>Extensive sampling of basidiomycete genomes demonstrates inadequacy of the white-rot/brown-rot paradigm for wood decay fungi.</title>
        <authorList>
            <person name="Riley R."/>
            <person name="Salamov A.A."/>
            <person name="Brown D.W."/>
            <person name="Nagy L.G."/>
            <person name="Floudas D."/>
            <person name="Held B.W."/>
            <person name="Levasseur A."/>
            <person name="Lombard V."/>
            <person name="Morin E."/>
            <person name="Otillar R."/>
            <person name="Lindquist E.A."/>
            <person name="Sun H."/>
            <person name="LaButti K.M."/>
            <person name="Schmutz J."/>
            <person name="Jabbour D."/>
            <person name="Luo H."/>
            <person name="Baker S.E."/>
            <person name="Pisabarro A.G."/>
            <person name="Walton J.D."/>
            <person name="Blanchette R.A."/>
            <person name="Henrissat B."/>
            <person name="Martin F."/>
            <person name="Cullen D."/>
            <person name="Hibbett D.S."/>
            <person name="Grigoriev I.V."/>
        </authorList>
    </citation>
    <scope>NUCLEOTIDE SEQUENCE [LARGE SCALE GENOMIC DNA]</scope>
    <source>
        <strain evidence="3">CBS 339.88</strain>
    </source>
</reference>
<gene>
    <name evidence="2" type="ORF">GALMADRAFT_216538</name>
</gene>
<dbReference type="OrthoDB" id="2988606at2759"/>
<feature type="compositionally biased region" description="Basic and acidic residues" evidence="1">
    <location>
        <begin position="81"/>
        <end position="103"/>
    </location>
</feature>
<feature type="region of interest" description="Disordered" evidence="1">
    <location>
        <begin position="413"/>
        <end position="445"/>
    </location>
</feature>
<evidence type="ECO:0000256" key="1">
    <source>
        <dbReference type="SAM" id="MobiDB-lite"/>
    </source>
</evidence>
<organism evidence="2 3">
    <name type="scientific">Galerina marginata (strain CBS 339.88)</name>
    <dbReference type="NCBI Taxonomy" id="685588"/>
    <lineage>
        <taxon>Eukaryota</taxon>
        <taxon>Fungi</taxon>
        <taxon>Dikarya</taxon>
        <taxon>Basidiomycota</taxon>
        <taxon>Agaricomycotina</taxon>
        <taxon>Agaricomycetes</taxon>
        <taxon>Agaricomycetidae</taxon>
        <taxon>Agaricales</taxon>
        <taxon>Agaricineae</taxon>
        <taxon>Strophariaceae</taxon>
        <taxon>Galerina</taxon>
    </lineage>
</organism>
<accession>A0A067SKD5</accession>
<dbReference type="AlphaFoldDB" id="A0A067SKD5"/>
<dbReference type="HOGENOM" id="CLU_038068_0_0_1"/>
<dbReference type="Proteomes" id="UP000027222">
    <property type="component" value="Unassembled WGS sequence"/>
</dbReference>
<proteinExistence type="predicted"/>
<feature type="region of interest" description="Disordered" evidence="1">
    <location>
        <begin position="1"/>
        <end position="121"/>
    </location>
</feature>
<name>A0A067SKD5_GALM3</name>
<dbReference type="EMBL" id="KL142416">
    <property type="protein sequence ID" value="KDR67238.1"/>
    <property type="molecule type" value="Genomic_DNA"/>
</dbReference>
<feature type="compositionally biased region" description="Polar residues" evidence="1">
    <location>
        <begin position="51"/>
        <end position="61"/>
    </location>
</feature>